<dbReference type="PIRSF" id="PIRSF001359">
    <property type="entry name" value="F_bP_aldolase_II"/>
    <property type="match status" value="1"/>
</dbReference>
<dbReference type="RefSeq" id="WP_125754013.1">
    <property type="nucleotide sequence ID" value="NZ_JBHTON010000010.1"/>
</dbReference>
<evidence type="ECO:0000313" key="2">
    <source>
        <dbReference type="EMBL" id="MFD1484504.1"/>
    </source>
</evidence>
<protein>
    <submittedName>
        <fullName evidence="2">Ketose-bisphosphate aldolase</fullName>
    </submittedName>
</protein>
<evidence type="ECO:0000313" key="3">
    <source>
        <dbReference type="Proteomes" id="UP001597252"/>
    </source>
</evidence>
<dbReference type="SUPFAM" id="SSF51569">
    <property type="entry name" value="Aldolase"/>
    <property type="match status" value="1"/>
</dbReference>
<reference evidence="3" key="1">
    <citation type="journal article" date="2019" name="Int. J. Syst. Evol. Microbiol.">
        <title>The Global Catalogue of Microorganisms (GCM) 10K type strain sequencing project: providing services to taxonomists for standard genome sequencing and annotation.</title>
        <authorList>
            <consortium name="The Broad Institute Genomics Platform"/>
            <consortium name="The Broad Institute Genome Sequencing Center for Infectious Disease"/>
            <person name="Wu L."/>
            <person name="Ma J."/>
        </authorList>
    </citation>
    <scope>NUCLEOTIDE SEQUENCE [LARGE SCALE GENOMIC DNA]</scope>
    <source>
        <strain evidence="3">CCM 8903</strain>
    </source>
</reference>
<dbReference type="InterPro" id="IPR050246">
    <property type="entry name" value="Class_II_FBP_aldolase"/>
</dbReference>
<organism evidence="2 3">
    <name type="scientific">Lacticaseibacillus baoqingensis</name>
    <dbReference type="NCBI Taxonomy" id="2486013"/>
    <lineage>
        <taxon>Bacteria</taxon>
        <taxon>Bacillati</taxon>
        <taxon>Bacillota</taxon>
        <taxon>Bacilli</taxon>
        <taxon>Lactobacillales</taxon>
        <taxon>Lactobacillaceae</taxon>
        <taxon>Lacticaseibacillus</taxon>
    </lineage>
</organism>
<name>A0ABW4E6R9_9LACO</name>
<dbReference type="NCBIfam" id="TIGR00167">
    <property type="entry name" value="cbbA"/>
    <property type="match status" value="1"/>
</dbReference>
<comment type="cofactor">
    <cofactor evidence="1">
        <name>Zn(2+)</name>
        <dbReference type="ChEBI" id="CHEBI:29105"/>
    </cofactor>
</comment>
<dbReference type="Gene3D" id="3.20.20.70">
    <property type="entry name" value="Aldolase class I"/>
    <property type="match status" value="1"/>
</dbReference>
<dbReference type="InterPro" id="IPR013785">
    <property type="entry name" value="Aldolase_TIM"/>
</dbReference>
<dbReference type="EMBL" id="JBHTON010000010">
    <property type="protein sequence ID" value="MFD1484504.1"/>
    <property type="molecule type" value="Genomic_DNA"/>
</dbReference>
<sequence>MLTSMKAILDEANRMNYGVMAMNSVNMEMVRAGIMAAEEERSPLIIQIGPGQMANLGHKEEIVPLVKELADRVRVPIALNLDHTGDFDVIMDCIRAGFTNVMFDGSSLPYEENLKKTALVVAYAHANGCSVEAELGHVGQAVDDDDYKLDLYTQPDQAAEFVAATGVDALAVAIGTAHGNYPKGRVPKIDFERLQELKKRLQMPLVLHGGSGSGEANIHKAVQYGINKINVATDAFSVAKRSMLEALGDDESLDYVHMCKAAEAGVKDFVKAYIHNIGSNDRYVFEEKAFVKSNE</sequence>
<keyword evidence="3" id="KW-1185">Reference proteome</keyword>
<evidence type="ECO:0000256" key="1">
    <source>
        <dbReference type="ARBA" id="ARBA00001947"/>
    </source>
</evidence>
<dbReference type="PANTHER" id="PTHR30304">
    <property type="entry name" value="D-TAGATOSE-1,6-BISPHOSPHATE ALDOLASE"/>
    <property type="match status" value="1"/>
</dbReference>
<dbReference type="Proteomes" id="UP001597252">
    <property type="component" value="Unassembled WGS sequence"/>
</dbReference>
<dbReference type="InterPro" id="IPR000771">
    <property type="entry name" value="FBA_II"/>
</dbReference>
<dbReference type="CDD" id="cd00947">
    <property type="entry name" value="TBP_aldolase_IIB"/>
    <property type="match status" value="1"/>
</dbReference>
<gene>
    <name evidence="2" type="ORF">ACFQ5J_04560</name>
</gene>
<accession>A0ABW4E6R9</accession>
<dbReference type="PANTHER" id="PTHR30304:SF0">
    <property type="entry name" value="D-TAGATOSE-1,6-BISPHOSPHATE ALDOLASE SUBUNIT GATY-RELATED"/>
    <property type="match status" value="1"/>
</dbReference>
<comment type="caution">
    <text evidence="2">The sequence shown here is derived from an EMBL/GenBank/DDBJ whole genome shotgun (WGS) entry which is preliminary data.</text>
</comment>
<proteinExistence type="predicted"/>
<dbReference type="Pfam" id="PF01116">
    <property type="entry name" value="F_bP_aldolase"/>
    <property type="match status" value="1"/>
</dbReference>